<evidence type="ECO:0000256" key="7">
    <source>
        <dbReference type="ARBA" id="ARBA00023136"/>
    </source>
</evidence>
<keyword evidence="8" id="KW-0325">Glycoprotein</keyword>
<dbReference type="Gene3D" id="3.40.50.300">
    <property type="entry name" value="P-loop containing nucleotide triphosphate hydrolases"/>
    <property type="match status" value="2"/>
</dbReference>
<evidence type="ECO:0000256" key="8">
    <source>
        <dbReference type="ARBA" id="ARBA00023180"/>
    </source>
</evidence>
<dbReference type="GO" id="GO:0000139">
    <property type="term" value="C:Golgi membrane"/>
    <property type="evidence" value="ECO:0007669"/>
    <property type="project" value="UniProtKB-SubCell"/>
</dbReference>
<evidence type="ECO:0000313" key="11">
    <source>
        <dbReference type="Proteomes" id="UP001607302"/>
    </source>
</evidence>
<evidence type="ECO:0000256" key="2">
    <source>
        <dbReference type="ARBA" id="ARBA00022679"/>
    </source>
</evidence>
<feature type="signal peptide" evidence="9">
    <location>
        <begin position="1"/>
        <end position="26"/>
    </location>
</feature>
<organism evidence="10 11">
    <name type="scientific">Vespula squamosa</name>
    <name type="common">Southern yellow jacket</name>
    <name type="synonym">Wasp</name>
    <dbReference type="NCBI Taxonomy" id="30214"/>
    <lineage>
        <taxon>Eukaryota</taxon>
        <taxon>Metazoa</taxon>
        <taxon>Ecdysozoa</taxon>
        <taxon>Arthropoda</taxon>
        <taxon>Hexapoda</taxon>
        <taxon>Insecta</taxon>
        <taxon>Pterygota</taxon>
        <taxon>Neoptera</taxon>
        <taxon>Endopterygota</taxon>
        <taxon>Hymenoptera</taxon>
        <taxon>Apocrita</taxon>
        <taxon>Aculeata</taxon>
        <taxon>Vespoidea</taxon>
        <taxon>Vespidae</taxon>
        <taxon>Vespinae</taxon>
        <taxon>Vespula</taxon>
    </lineage>
</organism>
<reference evidence="10 11" key="1">
    <citation type="journal article" date="2024" name="Ann. Entomol. Soc. Am.">
        <title>Genomic analyses of the southern and eastern yellowjacket wasps (Hymenoptera: Vespidae) reveal evolutionary signatures of social life.</title>
        <authorList>
            <person name="Catto M.A."/>
            <person name="Caine P.B."/>
            <person name="Orr S.E."/>
            <person name="Hunt B.G."/>
            <person name="Goodisman M.A.D."/>
        </authorList>
    </citation>
    <scope>NUCLEOTIDE SEQUENCE [LARGE SCALE GENOMIC DNA]</scope>
    <source>
        <strain evidence="10">233</strain>
        <tissue evidence="10">Head and thorax</tissue>
    </source>
</reference>
<keyword evidence="9" id="KW-0732">Signal</keyword>
<keyword evidence="2" id="KW-0808">Transferase</keyword>
<evidence type="ECO:0000256" key="6">
    <source>
        <dbReference type="ARBA" id="ARBA00023034"/>
    </source>
</evidence>
<evidence type="ECO:0000256" key="4">
    <source>
        <dbReference type="ARBA" id="ARBA00022968"/>
    </source>
</evidence>
<comment type="subcellular location">
    <subcellularLocation>
        <location evidence="1">Golgi apparatus membrane</location>
        <topology evidence="1">Single-pass type II membrane protein</topology>
    </subcellularLocation>
</comment>
<accession>A0ABD2API9</accession>
<sequence length="318" mass="36369">MRVHRGFLPGLFVGVTLVFVLLNSRSSTVTLNSSADVTIEPRDFDRGDARFVENYGFNINKVIRQRTTYRYVTPSLAELGGRGNLPEMNKHVLMLTRVPGAGAELLVLILQRLQGYNAFKHIRLPPGDSGLLTTLQQELLVEEITSIIRQEAIPLSFDGDIRFLNFSEFGRQAPTFLALARDPLDPRTLHRYGKGGAAAVLYRGTISHFCGQDPRCSKRNNKWALQRAKANVVRWYPVVGLLDYMEETLHVLQKEFPYFFTGSLRIYNKLRPKENYLSKHSINIKARAKKVLEEVMADEVEFYKWLKFRLFNKTSDNG</sequence>
<evidence type="ECO:0000256" key="5">
    <source>
        <dbReference type="ARBA" id="ARBA00022989"/>
    </source>
</evidence>
<dbReference type="EMBL" id="JAUDFV010000141">
    <property type="protein sequence ID" value="KAL2722539.1"/>
    <property type="molecule type" value="Genomic_DNA"/>
</dbReference>
<keyword evidence="5" id="KW-1133">Transmembrane helix</keyword>
<comment type="caution">
    <text evidence="10">The sequence shown here is derived from an EMBL/GenBank/DDBJ whole genome shotgun (WGS) entry which is preliminary data.</text>
</comment>
<protein>
    <submittedName>
        <fullName evidence="10">Uronyl 2-sulfotransferase-like isoform X2</fullName>
    </submittedName>
</protein>
<dbReference type="InterPro" id="IPR027417">
    <property type="entry name" value="P-loop_NTPase"/>
</dbReference>
<keyword evidence="7" id="KW-0472">Membrane</keyword>
<evidence type="ECO:0000256" key="3">
    <source>
        <dbReference type="ARBA" id="ARBA00022692"/>
    </source>
</evidence>
<dbReference type="PANTHER" id="PTHR12129">
    <property type="entry name" value="HEPARAN SULFATE 2-O-SULFOTRANSFERASE"/>
    <property type="match status" value="1"/>
</dbReference>
<dbReference type="InterPro" id="IPR007734">
    <property type="entry name" value="Heparan_SO4_2-O-STrfase"/>
</dbReference>
<name>A0ABD2API9_VESSQ</name>
<gene>
    <name evidence="10" type="ORF">V1478_009402</name>
</gene>
<keyword evidence="4" id="KW-0735">Signal-anchor</keyword>
<keyword evidence="6" id="KW-0333">Golgi apparatus</keyword>
<evidence type="ECO:0000313" key="10">
    <source>
        <dbReference type="EMBL" id="KAL2722539.1"/>
    </source>
</evidence>
<dbReference type="AlphaFoldDB" id="A0ABD2API9"/>
<dbReference type="PANTHER" id="PTHR12129:SF15">
    <property type="entry name" value="URONYL 2-SULFOTRANSFERASE"/>
    <property type="match status" value="1"/>
</dbReference>
<keyword evidence="11" id="KW-1185">Reference proteome</keyword>
<evidence type="ECO:0000256" key="1">
    <source>
        <dbReference type="ARBA" id="ARBA00004323"/>
    </source>
</evidence>
<dbReference type="Proteomes" id="UP001607302">
    <property type="component" value="Unassembled WGS sequence"/>
</dbReference>
<keyword evidence="3" id="KW-0812">Transmembrane</keyword>
<dbReference type="GO" id="GO:0016740">
    <property type="term" value="F:transferase activity"/>
    <property type="evidence" value="ECO:0007669"/>
    <property type="project" value="UniProtKB-KW"/>
</dbReference>
<feature type="chain" id="PRO_5044839225" evidence="9">
    <location>
        <begin position="27"/>
        <end position="318"/>
    </location>
</feature>
<proteinExistence type="predicted"/>
<evidence type="ECO:0000256" key="9">
    <source>
        <dbReference type="SAM" id="SignalP"/>
    </source>
</evidence>